<dbReference type="EMBL" id="QHHQ01000003">
    <property type="protein sequence ID" value="RAI00926.1"/>
    <property type="molecule type" value="Genomic_DNA"/>
</dbReference>
<reference evidence="1 2" key="1">
    <citation type="submission" date="2018-05" db="EMBL/GenBank/DDBJ databases">
        <title>Acuticoccus sediminis sp. nov., isolated from deep-sea sediment of Indian Ocean.</title>
        <authorList>
            <person name="Liu X."/>
            <person name="Lai Q."/>
            <person name="Du Y."/>
            <person name="Sun F."/>
            <person name="Zhang X."/>
            <person name="Wang S."/>
            <person name="Shao Z."/>
        </authorList>
    </citation>
    <scope>NUCLEOTIDE SEQUENCE [LARGE SCALE GENOMIC DNA]</scope>
    <source>
        <strain evidence="1 2">PTG4-2</strain>
    </source>
</reference>
<comment type="caution">
    <text evidence="1">The sequence shown here is derived from an EMBL/GenBank/DDBJ whole genome shotgun (WGS) entry which is preliminary data.</text>
</comment>
<evidence type="ECO:0000313" key="1">
    <source>
        <dbReference type="EMBL" id="RAI00926.1"/>
    </source>
</evidence>
<dbReference type="AlphaFoldDB" id="A0A8B2NML7"/>
<protein>
    <submittedName>
        <fullName evidence="1">Uncharacterized protein</fullName>
    </submittedName>
</protein>
<accession>A0A8B2NML7</accession>
<proteinExistence type="predicted"/>
<sequence>MIGVALAMGATAASAQTRSSVTGKIKRYTPSCSSAPDALITGRFAGLIGFGTPGTVSIEACFYSVPACEAWLRRASGEIGGRIFLAVCERRR</sequence>
<evidence type="ECO:0000313" key="2">
    <source>
        <dbReference type="Proteomes" id="UP000249590"/>
    </source>
</evidence>
<name>A0A8B2NML7_9HYPH</name>
<keyword evidence="2" id="KW-1185">Reference proteome</keyword>
<organism evidence="1 2">
    <name type="scientific">Acuticoccus sediminis</name>
    <dbReference type="NCBI Taxonomy" id="2184697"/>
    <lineage>
        <taxon>Bacteria</taxon>
        <taxon>Pseudomonadati</taxon>
        <taxon>Pseudomonadota</taxon>
        <taxon>Alphaproteobacteria</taxon>
        <taxon>Hyphomicrobiales</taxon>
        <taxon>Amorphaceae</taxon>
        <taxon>Acuticoccus</taxon>
    </lineage>
</organism>
<dbReference type="Proteomes" id="UP000249590">
    <property type="component" value="Unassembled WGS sequence"/>
</dbReference>
<gene>
    <name evidence="1" type="ORF">DLJ53_17005</name>
</gene>